<reference evidence="3" key="1">
    <citation type="journal article" date="2019" name="Int. J. Syst. Evol. Microbiol.">
        <title>The Global Catalogue of Microorganisms (GCM) 10K type strain sequencing project: providing services to taxonomists for standard genome sequencing and annotation.</title>
        <authorList>
            <consortium name="The Broad Institute Genomics Platform"/>
            <consortium name="The Broad Institute Genome Sequencing Center for Infectious Disease"/>
            <person name="Wu L."/>
            <person name="Ma J."/>
        </authorList>
    </citation>
    <scope>NUCLEOTIDE SEQUENCE [LARGE SCALE GENOMIC DNA]</scope>
    <source>
        <strain evidence="3">DFY28</strain>
    </source>
</reference>
<evidence type="ECO:0000313" key="3">
    <source>
        <dbReference type="Proteomes" id="UP001596098"/>
    </source>
</evidence>
<dbReference type="Gene3D" id="3.90.550.10">
    <property type="entry name" value="Spore Coat Polysaccharide Biosynthesis Protein SpsA, Chain A"/>
    <property type="match status" value="1"/>
</dbReference>
<protein>
    <submittedName>
        <fullName evidence="2">Glycosyltransferase family 2 protein</fullName>
    </submittedName>
</protein>
<organism evidence="2 3">
    <name type="scientific">Nocardioides yefusunii</name>
    <dbReference type="NCBI Taxonomy" id="2500546"/>
    <lineage>
        <taxon>Bacteria</taxon>
        <taxon>Bacillati</taxon>
        <taxon>Actinomycetota</taxon>
        <taxon>Actinomycetes</taxon>
        <taxon>Propionibacteriales</taxon>
        <taxon>Nocardioidaceae</taxon>
        <taxon>Nocardioides</taxon>
    </lineage>
</organism>
<dbReference type="EMBL" id="JBHSQI010000005">
    <property type="protein sequence ID" value="MFC6153971.1"/>
    <property type="molecule type" value="Genomic_DNA"/>
</dbReference>
<name>A0ABW1QWN3_9ACTN</name>
<evidence type="ECO:0000313" key="2">
    <source>
        <dbReference type="EMBL" id="MFC6153971.1"/>
    </source>
</evidence>
<dbReference type="Pfam" id="PF00535">
    <property type="entry name" value="Glycos_transf_2"/>
    <property type="match status" value="1"/>
</dbReference>
<dbReference type="SUPFAM" id="SSF53448">
    <property type="entry name" value="Nucleotide-diphospho-sugar transferases"/>
    <property type="match status" value="1"/>
</dbReference>
<proteinExistence type="predicted"/>
<dbReference type="InterPro" id="IPR029044">
    <property type="entry name" value="Nucleotide-diphossugar_trans"/>
</dbReference>
<dbReference type="PANTHER" id="PTHR22916:SF3">
    <property type="entry name" value="UDP-GLCNAC:BETAGAL BETA-1,3-N-ACETYLGLUCOSAMINYLTRANSFERASE-LIKE PROTEIN 1"/>
    <property type="match status" value="1"/>
</dbReference>
<dbReference type="CDD" id="cd00761">
    <property type="entry name" value="Glyco_tranf_GTA_type"/>
    <property type="match status" value="1"/>
</dbReference>
<accession>A0ABW1QWN3</accession>
<dbReference type="InterPro" id="IPR001173">
    <property type="entry name" value="Glyco_trans_2-like"/>
</dbReference>
<keyword evidence="3" id="KW-1185">Reference proteome</keyword>
<gene>
    <name evidence="2" type="ORF">ACFPWU_09910</name>
</gene>
<dbReference type="RefSeq" id="WP_128221814.1">
    <property type="nucleotide sequence ID" value="NZ_CP034929.1"/>
</dbReference>
<feature type="domain" description="Glycosyltransferase 2-like" evidence="1">
    <location>
        <begin position="30"/>
        <end position="150"/>
    </location>
</feature>
<evidence type="ECO:0000259" key="1">
    <source>
        <dbReference type="Pfam" id="PF00535"/>
    </source>
</evidence>
<dbReference type="Proteomes" id="UP001596098">
    <property type="component" value="Unassembled WGS sequence"/>
</dbReference>
<dbReference type="PANTHER" id="PTHR22916">
    <property type="entry name" value="GLYCOSYLTRANSFERASE"/>
    <property type="match status" value="1"/>
</dbReference>
<sequence>MVFELPRHPDGRPRMVTRVVRRALKPTVGVVVPAYGVEAYLAATLDSLIAQTYPHWRCVVVDDGSPDRSGEIADAYAAQDRRITVLHTDNGGLGAARNRGTKAVKGEYLAYLDSDDVLAPDALEHLVATAEESGSDFVAAVLQRVEAEPPAGEGTFVPEWLANLHSEPRRRIRIEDHCEMLGDVFAVTKLWRRRFWDAERLSWPERIRYEDQPTTTRAFLAGTFDVTTHVVYDWVIRTDGTSITQQRHTVADLLDRWRTKEWTVASVEAHGDAHVTEVFWTKILPGDLWMYFSQIPGADDEWWTELHGGLTRIWGERSLLDSILVPHERITGWLVQQGRRADAERLVSYVEQVGADALPHSADGLRLALPADVLDLKTLPADVDVLREWEIRVS</sequence>
<comment type="caution">
    <text evidence="2">The sequence shown here is derived from an EMBL/GenBank/DDBJ whole genome shotgun (WGS) entry which is preliminary data.</text>
</comment>